<feature type="domain" description="Rad21/Rec8-like protein N-terminal" evidence="10">
    <location>
        <begin position="1"/>
        <end position="102"/>
    </location>
</feature>
<name>A0AAN7GZ41_9MYRT</name>
<dbReference type="InterPro" id="IPR039781">
    <property type="entry name" value="Rad21/Rec8-like"/>
</dbReference>
<dbReference type="FunFam" id="1.10.10.580:FF:000002">
    <property type="entry name" value="Sister chromatid cohesion 1 protein 4"/>
    <property type="match status" value="1"/>
</dbReference>
<evidence type="ECO:0000256" key="6">
    <source>
        <dbReference type="ARBA" id="ARBA00023242"/>
    </source>
</evidence>
<dbReference type="PANTHER" id="PTHR12585">
    <property type="entry name" value="SCC1 / RAD21 FAMILY MEMBER"/>
    <property type="match status" value="1"/>
</dbReference>
<dbReference type="GO" id="GO:0007059">
    <property type="term" value="P:chromosome segregation"/>
    <property type="evidence" value="ECO:0007669"/>
    <property type="project" value="UniProtKB-KW"/>
</dbReference>
<comment type="caution">
    <text evidence="11">The sequence shown here is derived from an EMBL/GenBank/DDBJ whole genome shotgun (WGS) entry which is preliminary data.</text>
</comment>
<evidence type="ECO:0000256" key="3">
    <source>
        <dbReference type="ARBA" id="ARBA00022618"/>
    </source>
</evidence>
<dbReference type="InterPro" id="IPR006910">
    <property type="entry name" value="Rad21_Rec8_N"/>
</dbReference>
<dbReference type="InterPro" id="IPR036390">
    <property type="entry name" value="WH_DNA-bd_sf"/>
</dbReference>
<accession>A0AAN7GZ41</accession>
<keyword evidence="12" id="KW-1185">Reference proteome</keyword>
<sequence>MFYSQFILAKKGPLGTIWIAAHLERKLRKNQVADTDISLSVADSIIFPDAPIALRLSSHLLLGVVRIYSRKVGYLFDDCSDALLKIKQAFRSSVVDLPPEESTAPYHSITLPETFDLDDFELPDSENFQGNYVDHHVSAKEQITLQDTMDGVVYSTSQFGLDERFGDGDTSQIGLDLNEVNFPRNMGKNYIGEQIDILDIKPESSEYVNDPAIPSIVEEANMPSVHGAHVSGDNQGSEAHKHGDMKVKEAKKSGYSEQAESCLDHVSDNGSLSSPSREEVLDGAVDSIDGTTMCINGQIETQGTKELELKSEENVVPSCSPMHLELDKQSLAVGDGLVDKADSPKMSIEVAVCQSGPHQLPDYADGLEVYDELKDHETSSDLKRDAQSNFMEGLQPCDSNISHQDISLHEGDKQSPADDVIEVAVIENQTMEPASKVPAGFGELLDQFYNETLKSLSGNEKNCVNFGLPAPEKLLSVSNLNVNKPGNLPVELTPNKEDLEQGIKTISGRNRGLIESVGTMQINSLESISLSQSKKTIESIPGDDDLLSSILVGRRSSILKRKCTPAPPEVISAKHPRTDQRTSALKRKVLMDETMVLLGDMIKQQLMNTDDLRRVRKKAPCTLSEISMIQRRFLEDEIFSEPTLAGLSRELFYMRRESYEASRTKVFKLVKDDPPDKSAEESPVQYDAAERSEMGVSNLEVHVAETLRQDEEHQDEESAADSIALVDTIKDDGLRVLGADAVSQSVVPELDMEDYNNLNCEDRCDGPDNLASGDILTEKTDDDGASHISHLHTFNEQNLGKDSAQVNVFREEVDAVSELCRDDLVVEVGSHSGHGPSVDAETNFLVEDCILPKDKDISTGIALTAAEEHDSFMLVENSEYAEIIKNMDAVCEADLGSSSVLKDDLGHYVKHEGNTDYTCHIEDEVACFHEDLGLKSREMETTDGHDDFENMAMGNDTGFLNVDDDEVDEDNEHLSDAEDSRLLDNSGWSSRTRAVAKFLQAFFDKEADRGKPVLPMDNLLLGKTRKEASRMFFESLVLKSRDYIQVEQANPFSSINMRPGAKLMKSHFG</sequence>
<keyword evidence="5" id="KW-0159">Chromosome partition</keyword>
<keyword evidence="4" id="KW-0498">Mitosis</keyword>
<dbReference type="Proteomes" id="UP001345219">
    <property type="component" value="Chromosome 12"/>
</dbReference>
<evidence type="ECO:0000256" key="4">
    <source>
        <dbReference type="ARBA" id="ARBA00022776"/>
    </source>
</evidence>
<dbReference type="GO" id="GO:0007062">
    <property type="term" value="P:sister chromatid cohesion"/>
    <property type="evidence" value="ECO:0007669"/>
    <property type="project" value="InterPro"/>
</dbReference>
<evidence type="ECO:0000256" key="8">
    <source>
        <dbReference type="SAM" id="MobiDB-lite"/>
    </source>
</evidence>
<dbReference type="GO" id="GO:0005634">
    <property type="term" value="C:nucleus"/>
    <property type="evidence" value="ECO:0007669"/>
    <property type="project" value="UniProtKB-SubCell"/>
</dbReference>
<comment type="similarity">
    <text evidence="2">Belongs to the rad21 family.</text>
</comment>
<evidence type="ECO:0000256" key="7">
    <source>
        <dbReference type="ARBA" id="ARBA00064543"/>
    </source>
</evidence>
<dbReference type="GO" id="GO:0008278">
    <property type="term" value="C:cohesin complex"/>
    <property type="evidence" value="ECO:0007669"/>
    <property type="project" value="InterPro"/>
</dbReference>
<evidence type="ECO:0000313" key="11">
    <source>
        <dbReference type="EMBL" id="KAK4748740.1"/>
    </source>
</evidence>
<evidence type="ECO:0000256" key="5">
    <source>
        <dbReference type="ARBA" id="ARBA00022829"/>
    </source>
</evidence>
<dbReference type="Gene3D" id="1.10.10.580">
    <property type="entry name" value="Structural maintenance of chromosome 1. Chain E"/>
    <property type="match status" value="1"/>
</dbReference>
<dbReference type="GO" id="GO:0051301">
    <property type="term" value="P:cell division"/>
    <property type="evidence" value="ECO:0007669"/>
    <property type="project" value="UniProtKB-KW"/>
</dbReference>
<evidence type="ECO:0000256" key="1">
    <source>
        <dbReference type="ARBA" id="ARBA00004123"/>
    </source>
</evidence>
<dbReference type="SUPFAM" id="SSF46785">
    <property type="entry name" value="Winged helix' DNA-binding domain"/>
    <property type="match status" value="1"/>
</dbReference>
<evidence type="ECO:0000256" key="2">
    <source>
        <dbReference type="ARBA" id="ARBA00009870"/>
    </source>
</evidence>
<feature type="domain" description="Rad21/Rec8-like protein C-terminal eukaryotic" evidence="9">
    <location>
        <begin position="1017"/>
        <end position="1062"/>
    </location>
</feature>
<keyword evidence="6" id="KW-0539">Nucleus</keyword>
<dbReference type="PANTHER" id="PTHR12585:SF69">
    <property type="entry name" value="FI11703P"/>
    <property type="match status" value="1"/>
</dbReference>
<reference evidence="11 12" key="1">
    <citation type="journal article" date="2023" name="Hortic Res">
        <title>Pangenome of water caltrop reveals structural variations and asymmetric subgenome divergence after allopolyploidization.</title>
        <authorList>
            <person name="Zhang X."/>
            <person name="Chen Y."/>
            <person name="Wang L."/>
            <person name="Yuan Y."/>
            <person name="Fang M."/>
            <person name="Shi L."/>
            <person name="Lu R."/>
            <person name="Comes H.P."/>
            <person name="Ma Y."/>
            <person name="Chen Y."/>
            <person name="Huang G."/>
            <person name="Zhou Y."/>
            <person name="Zheng Z."/>
            <person name="Qiu Y."/>
        </authorList>
    </citation>
    <scope>NUCLEOTIDE SEQUENCE [LARGE SCALE GENOMIC DNA]</scope>
    <source>
        <tissue evidence="11">Roots</tissue>
    </source>
</reference>
<dbReference type="GO" id="GO:0003682">
    <property type="term" value="F:chromatin binding"/>
    <property type="evidence" value="ECO:0007669"/>
    <property type="project" value="TreeGrafter"/>
</dbReference>
<dbReference type="CDD" id="cd21793">
    <property type="entry name" value="Rad21_Rec8_M_AtSYN1-like"/>
    <property type="match status" value="1"/>
</dbReference>
<dbReference type="Pfam" id="PF04825">
    <property type="entry name" value="Rad21_Rec8_N"/>
    <property type="match status" value="1"/>
</dbReference>
<keyword evidence="3" id="KW-0132">Cell division</keyword>
<proteinExistence type="inferred from homology"/>
<dbReference type="AlphaFoldDB" id="A0AAN7GZ41"/>
<dbReference type="GO" id="GO:1990414">
    <property type="term" value="P:replication-born double-strand break repair via sister chromatid exchange"/>
    <property type="evidence" value="ECO:0007669"/>
    <property type="project" value="TreeGrafter"/>
</dbReference>
<organism evidence="11 12">
    <name type="scientific">Trapa incisa</name>
    <dbReference type="NCBI Taxonomy" id="236973"/>
    <lineage>
        <taxon>Eukaryota</taxon>
        <taxon>Viridiplantae</taxon>
        <taxon>Streptophyta</taxon>
        <taxon>Embryophyta</taxon>
        <taxon>Tracheophyta</taxon>
        <taxon>Spermatophyta</taxon>
        <taxon>Magnoliopsida</taxon>
        <taxon>eudicotyledons</taxon>
        <taxon>Gunneridae</taxon>
        <taxon>Pentapetalae</taxon>
        <taxon>rosids</taxon>
        <taxon>malvids</taxon>
        <taxon>Myrtales</taxon>
        <taxon>Lythraceae</taxon>
        <taxon>Trapa</taxon>
    </lineage>
</organism>
<gene>
    <name evidence="11" type="ORF">SAY87_015326</name>
</gene>
<keyword evidence="4" id="KW-0131">Cell cycle</keyword>
<dbReference type="InterPro" id="IPR006909">
    <property type="entry name" value="Rad21/Rec8_C_eu"/>
</dbReference>
<feature type="compositionally biased region" description="Basic and acidic residues" evidence="8">
    <location>
        <begin position="238"/>
        <end position="254"/>
    </location>
</feature>
<dbReference type="EMBL" id="JAXIOK010000019">
    <property type="protein sequence ID" value="KAK4748740.1"/>
    <property type="molecule type" value="Genomic_DNA"/>
</dbReference>
<comment type="subunit">
    <text evidence="7">Component of the cohesin complex.</text>
</comment>
<evidence type="ECO:0000259" key="9">
    <source>
        <dbReference type="Pfam" id="PF04824"/>
    </source>
</evidence>
<evidence type="ECO:0000259" key="10">
    <source>
        <dbReference type="Pfam" id="PF04825"/>
    </source>
</evidence>
<dbReference type="InterPro" id="IPR023093">
    <property type="entry name" value="ScpA-like_C"/>
</dbReference>
<evidence type="ECO:0008006" key="13">
    <source>
        <dbReference type="Google" id="ProtNLM"/>
    </source>
</evidence>
<evidence type="ECO:0000313" key="12">
    <source>
        <dbReference type="Proteomes" id="UP001345219"/>
    </source>
</evidence>
<feature type="region of interest" description="Disordered" evidence="8">
    <location>
        <begin position="230"/>
        <end position="277"/>
    </location>
</feature>
<comment type="subcellular location">
    <subcellularLocation>
        <location evidence="1">Nucleus</location>
    </subcellularLocation>
</comment>
<dbReference type="Pfam" id="PF04824">
    <property type="entry name" value="Rad21_Rec8"/>
    <property type="match status" value="1"/>
</dbReference>
<protein>
    <recommendedName>
        <fullName evidence="13">Sister chromatid cohesion 1 protein 4</fullName>
    </recommendedName>
</protein>